<comment type="caution">
    <text evidence="2">The sequence shown here is derived from an EMBL/GenBank/DDBJ whole genome shotgun (WGS) entry which is preliminary data.</text>
</comment>
<dbReference type="Proteomes" id="UP001270362">
    <property type="component" value="Unassembled WGS sequence"/>
</dbReference>
<name>A0AAE1C995_9PEZI</name>
<keyword evidence="1" id="KW-0812">Transmembrane</keyword>
<sequence length="83" mass="9244">MYVWGCVYVFIDFFGICLGFVSPPIVVTLRKRPRDDIPVAAAAGAVLVLFLLLLFSVCQSVCMLHHMIQVSTLPNFVDGRVWA</sequence>
<reference evidence="2" key="1">
    <citation type="journal article" date="2023" name="Mol. Phylogenet. Evol.">
        <title>Genome-scale phylogeny and comparative genomics of the fungal order Sordariales.</title>
        <authorList>
            <person name="Hensen N."/>
            <person name="Bonometti L."/>
            <person name="Westerberg I."/>
            <person name="Brannstrom I.O."/>
            <person name="Guillou S."/>
            <person name="Cros-Aarteil S."/>
            <person name="Calhoun S."/>
            <person name="Haridas S."/>
            <person name="Kuo A."/>
            <person name="Mondo S."/>
            <person name="Pangilinan J."/>
            <person name="Riley R."/>
            <person name="LaButti K."/>
            <person name="Andreopoulos B."/>
            <person name="Lipzen A."/>
            <person name="Chen C."/>
            <person name="Yan M."/>
            <person name="Daum C."/>
            <person name="Ng V."/>
            <person name="Clum A."/>
            <person name="Steindorff A."/>
            <person name="Ohm R.A."/>
            <person name="Martin F."/>
            <person name="Silar P."/>
            <person name="Natvig D.O."/>
            <person name="Lalanne C."/>
            <person name="Gautier V."/>
            <person name="Ament-Velasquez S.L."/>
            <person name="Kruys A."/>
            <person name="Hutchinson M.I."/>
            <person name="Powell A.J."/>
            <person name="Barry K."/>
            <person name="Miller A.N."/>
            <person name="Grigoriev I.V."/>
            <person name="Debuchy R."/>
            <person name="Gladieux P."/>
            <person name="Hiltunen Thoren M."/>
            <person name="Johannesson H."/>
        </authorList>
    </citation>
    <scope>NUCLEOTIDE SEQUENCE</scope>
    <source>
        <strain evidence="2">CBS 314.62</strain>
    </source>
</reference>
<evidence type="ECO:0000313" key="2">
    <source>
        <dbReference type="EMBL" id="KAK3683829.1"/>
    </source>
</evidence>
<protein>
    <submittedName>
        <fullName evidence="2">Uncharacterized protein</fullName>
    </submittedName>
</protein>
<evidence type="ECO:0000256" key="1">
    <source>
        <dbReference type="SAM" id="Phobius"/>
    </source>
</evidence>
<proteinExistence type="predicted"/>
<gene>
    <name evidence="2" type="ORF">B0T22DRAFT_468937</name>
</gene>
<feature type="transmembrane region" description="Helical" evidence="1">
    <location>
        <begin position="6"/>
        <end position="27"/>
    </location>
</feature>
<accession>A0AAE1C995</accession>
<keyword evidence="1" id="KW-1133">Transmembrane helix</keyword>
<evidence type="ECO:0000313" key="3">
    <source>
        <dbReference type="Proteomes" id="UP001270362"/>
    </source>
</evidence>
<organism evidence="2 3">
    <name type="scientific">Podospora appendiculata</name>
    <dbReference type="NCBI Taxonomy" id="314037"/>
    <lineage>
        <taxon>Eukaryota</taxon>
        <taxon>Fungi</taxon>
        <taxon>Dikarya</taxon>
        <taxon>Ascomycota</taxon>
        <taxon>Pezizomycotina</taxon>
        <taxon>Sordariomycetes</taxon>
        <taxon>Sordariomycetidae</taxon>
        <taxon>Sordariales</taxon>
        <taxon>Podosporaceae</taxon>
        <taxon>Podospora</taxon>
    </lineage>
</organism>
<dbReference type="EMBL" id="JAULSO010000004">
    <property type="protein sequence ID" value="KAK3683829.1"/>
    <property type="molecule type" value="Genomic_DNA"/>
</dbReference>
<feature type="transmembrane region" description="Helical" evidence="1">
    <location>
        <begin position="39"/>
        <end position="57"/>
    </location>
</feature>
<dbReference type="AlphaFoldDB" id="A0AAE1C995"/>
<keyword evidence="3" id="KW-1185">Reference proteome</keyword>
<reference evidence="2" key="2">
    <citation type="submission" date="2023-06" db="EMBL/GenBank/DDBJ databases">
        <authorList>
            <consortium name="Lawrence Berkeley National Laboratory"/>
            <person name="Haridas S."/>
            <person name="Hensen N."/>
            <person name="Bonometti L."/>
            <person name="Westerberg I."/>
            <person name="Brannstrom I.O."/>
            <person name="Guillou S."/>
            <person name="Cros-Aarteil S."/>
            <person name="Calhoun S."/>
            <person name="Kuo A."/>
            <person name="Mondo S."/>
            <person name="Pangilinan J."/>
            <person name="Riley R."/>
            <person name="Labutti K."/>
            <person name="Andreopoulos B."/>
            <person name="Lipzen A."/>
            <person name="Chen C."/>
            <person name="Yanf M."/>
            <person name="Daum C."/>
            <person name="Ng V."/>
            <person name="Clum A."/>
            <person name="Steindorff A."/>
            <person name="Ohm R."/>
            <person name="Martin F."/>
            <person name="Silar P."/>
            <person name="Natvig D."/>
            <person name="Lalanne C."/>
            <person name="Gautier V."/>
            <person name="Ament-Velasquez S.L."/>
            <person name="Kruys A."/>
            <person name="Hutchinson M.I."/>
            <person name="Powell A.J."/>
            <person name="Barry K."/>
            <person name="Miller A.N."/>
            <person name="Grigoriev I.V."/>
            <person name="Debuchy R."/>
            <person name="Gladieux P."/>
            <person name="Thoren M.H."/>
            <person name="Johannesson H."/>
        </authorList>
    </citation>
    <scope>NUCLEOTIDE SEQUENCE</scope>
    <source>
        <strain evidence="2">CBS 314.62</strain>
    </source>
</reference>
<keyword evidence="1" id="KW-0472">Membrane</keyword>